<dbReference type="InterPro" id="IPR037066">
    <property type="entry name" value="Plug_dom_sf"/>
</dbReference>
<dbReference type="SUPFAM" id="SSF56935">
    <property type="entry name" value="Porins"/>
    <property type="match status" value="1"/>
</dbReference>
<evidence type="ECO:0000313" key="14">
    <source>
        <dbReference type="Proteomes" id="UP000703295"/>
    </source>
</evidence>
<evidence type="ECO:0000256" key="5">
    <source>
        <dbReference type="ARBA" id="ARBA00022729"/>
    </source>
</evidence>
<evidence type="ECO:0000313" key="13">
    <source>
        <dbReference type="EMBL" id="MBM6758372.1"/>
    </source>
</evidence>
<dbReference type="Pfam" id="PF07715">
    <property type="entry name" value="Plug"/>
    <property type="match status" value="1"/>
</dbReference>
<dbReference type="InterPro" id="IPR000531">
    <property type="entry name" value="Beta-barrel_TonB"/>
</dbReference>
<name>A0ABS2EUQ8_9BACE</name>
<dbReference type="InterPro" id="IPR012910">
    <property type="entry name" value="Plug_dom"/>
</dbReference>
<evidence type="ECO:0000256" key="2">
    <source>
        <dbReference type="ARBA" id="ARBA00022448"/>
    </source>
</evidence>
<dbReference type="InterPro" id="IPR008969">
    <property type="entry name" value="CarboxyPept-like_regulatory"/>
</dbReference>
<dbReference type="Gene3D" id="2.40.170.20">
    <property type="entry name" value="TonB-dependent receptor, beta-barrel domain"/>
    <property type="match status" value="1"/>
</dbReference>
<dbReference type="Proteomes" id="UP000703295">
    <property type="component" value="Unassembled WGS sequence"/>
</dbReference>
<accession>A0ABS2EUQ8</accession>
<comment type="similarity">
    <text evidence="10">Belongs to the TonB-dependent receptor family.</text>
</comment>
<evidence type="ECO:0000256" key="1">
    <source>
        <dbReference type="ARBA" id="ARBA00004571"/>
    </source>
</evidence>
<dbReference type="PANTHER" id="PTHR30069:SF29">
    <property type="entry name" value="HEMOGLOBIN AND HEMOGLOBIN-HAPTOGLOBIN-BINDING PROTEIN 1-RELATED"/>
    <property type="match status" value="1"/>
</dbReference>
<evidence type="ECO:0000259" key="12">
    <source>
        <dbReference type="Pfam" id="PF07715"/>
    </source>
</evidence>
<proteinExistence type="inferred from homology"/>
<keyword evidence="8 13" id="KW-0675">Receptor</keyword>
<keyword evidence="9" id="KW-0998">Cell outer membrane</keyword>
<dbReference type="PANTHER" id="PTHR30069">
    <property type="entry name" value="TONB-DEPENDENT OUTER MEMBRANE RECEPTOR"/>
    <property type="match status" value="1"/>
</dbReference>
<protein>
    <submittedName>
        <fullName evidence="13">TonB-dependent receptor</fullName>
    </submittedName>
</protein>
<sequence>MGALVFRALMLTALYCKVSHVWAQQDKLTVQSAIEKLREKYAVMFVYNASLDLNIGYEGADLTGKNLQESLQMVFSGTDIKYEVRDGYVLLQKIKQYTLNGYVYQETGEAVVQGTVLDVNTGKGTLTDESGFFSLVLCEGRHKIRVSYIGTEEEVRDIDLKSDRMETVFLKSGYKLEEVVVTVDAHSSFHTLRDGKESVQAKDLERGVYFMSTPDVVSTLHSLSGVSSGADPASGMYVHGGDHDENQIMIDGAPLYHVNHIGGLFSAFNTDVIEQVDFYKGGFPTRYGGRLSSVLEARTREGNLQEFHGKFALGAMDARIQLEGPIVKRKTSFNVAFRRTLLNLVPVPLLDVISMKQEGNQKRKYFFHDLTACVSHVFSEKNRLRVGLYSGYDKARMNHWQTYDEGMRQETDRFVVGWGNTALSVGWESVCSSSLSMNLTGFYTHNFAEFHYQGQVQVGDRNVEQQRMEETRYNSSTIDDVGYRLELVYRPASGHRLHLGSNYTNHLLRPQDYVRSSLVDDNHWTPESRQTETEMSFHGNELSLFAEDEMTWGEKMKLNVGVAWNLFGAGRLTQSSIEPRVSFNYRLNSMASLKVSVTKMSQAMQRLSSTYLNMPIDCWVFSTDKTGYSYSWQLTAGFYKACSDYVHLRVGGFYKTMNHLIEYNGMERLTPSAVAWEENISKGKGISYGAECEAAYDKGPVSLHVSYTLAWSKRFFPDFYDGWFLDKFDNRHTLNASLNCSLGKKVDFYALWRFHSGNRFTLPQQIVSAPLMPDEEIAPADFLLYDVPNNAALPAYHRLDCGVRYRKPMKKGREQIWDVSIYNMYARHNAFYAEQVLNPDGTVGWKTVGGLPFFPSLCYTIKF</sequence>
<reference evidence="13 14" key="1">
    <citation type="journal article" date="2021" name="Sci. Rep.">
        <title>The distribution of antibiotic resistance genes in chicken gut microbiota commensals.</title>
        <authorList>
            <person name="Juricova H."/>
            <person name="Matiasovicova J."/>
            <person name="Kubasova T."/>
            <person name="Cejkova D."/>
            <person name="Rychlik I."/>
        </authorList>
    </citation>
    <scope>NUCLEOTIDE SEQUENCE [LARGE SCALE GENOMIC DNA]</scope>
    <source>
        <strain evidence="13 14">An801</strain>
    </source>
</reference>
<keyword evidence="4" id="KW-0812">Transmembrane</keyword>
<dbReference type="Pfam" id="PF00593">
    <property type="entry name" value="TonB_dep_Rec_b-barrel"/>
    <property type="match status" value="1"/>
</dbReference>
<comment type="subcellular location">
    <subcellularLocation>
        <location evidence="1">Cell outer membrane</location>
        <topology evidence="1">Multi-pass membrane protein</topology>
    </subcellularLocation>
</comment>
<dbReference type="RefSeq" id="WP_204475566.1">
    <property type="nucleotide sequence ID" value="NZ_JACJJW010000014.1"/>
</dbReference>
<evidence type="ECO:0000256" key="3">
    <source>
        <dbReference type="ARBA" id="ARBA00022452"/>
    </source>
</evidence>
<evidence type="ECO:0000256" key="10">
    <source>
        <dbReference type="RuleBase" id="RU003357"/>
    </source>
</evidence>
<evidence type="ECO:0000256" key="6">
    <source>
        <dbReference type="ARBA" id="ARBA00023077"/>
    </source>
</evidence>
<keyword evidence="2" id="KW-0813">Transport</keyword>
<dbReference type="Gene3D" id="2.170.130.10">
    <property type="entry name" value="TonB-dependent receptor, plug domain"/>
    <property type="match status" value="1"/>
</dbReference>
<evidence type="ECO:0000256" key="4">
    <source>
        <dbReference type="ARBA" id="ARBA00022692"/>
    </source>
</evidence>
<dbReference type="Pfam" id="PF13715">
    <property type="entry name" value="CarbopepD_reg_2"/>
    <property type="match status" value="1"/>
</dbReference>
<comment type="caution">
    <text evidence="13">The sequence shown here is derived from an EMBL/GenBank/DDBJ whole genome shotgun (WGS) entry which is preliminary data.</text>
</comment>
<dbReference type="SUPFAM" id="SSF49464">
    <property type="entry name" value="Carboxypeptidase regulatory domain-like"/>
    <property type="match status" value="1"/>
</dbReference>
<dbReference type="Gene3D" id="2.60.40.1120">
    <property type="entry name" value="Carboxypeptidase-like, regulatory domain"/>
    <property type="match status" value="1"/>
</dbReference>
<dbReference type="InterPro" id="IPR036942">
    <property type="entry name" value="Beta-barrel_TonB_sf"/>
</dbReference>
<evidence type="ECO:0000256" key="8">
    <source>
        <dbReference type="ARBA" id="ARBA00023170"/>
    </source>
</evidence>
<keyword evidence="14" id="KW-1185">Reference proteome</keyword>
<evidence type="ECO:0000256" key="9">
    <source>
        <dbReference type="ARBA" id="ARBA00023237"/>
    </source>
</evidence>
<organism evidence="13 14">
    <name type="scientific">Bacteroides mediterraneensis</name>
    <dbReference type="NCBI Taxonomy" id="1841856"/>
    <lineage>
        <taxon>Bacteria</taxon>
        <taxon>Pseudomonadati</taxon>
        <taxon>Bacteroidota</taxon>
        <taxon>Bacteroidia</taxon>
        <taxon>Bacteroidales</taxon>
        <taxon>Bacteroidaceae</taxon>
        <taxon>Bacteroides</taxon>
    </lineage>
</organism>
<evidence type="ECO:0000256" key="7">
    <source>
        <dbReference type="ARBA" id="ARBA00023136"/>
    </source>
</evidence>
<dbReference type="InterPro" id="IPR039426">
    <property type="entry name" value="TonB-dep_rcpt-like"/>
</dbReference>
<feature type="domain" description="TonB-dependent receptor-like beta-barrel" evidence="11">
    <location>
        <begin position="392"/>
        <end position="808"/>
    </location>
</feature>
<gene>
    <name evidence="13" type="ORF">H6A31_06700</name>
</gene>
<dbReference type="EMBL" id="JACJJW010000014">
    <property type="protein sequence ID" value="MBM6758372.1"/>
    <property type="molecule type" value="Genomic_DNA"/>
</dbReference>
<keyword evidence="3" id="KW-1134">Transmembrane beta strand</keyword>
<keyword evidence="6 10" id="KW-0798">TonB box</keyword>
<keyword evidence="7 10" id="KW-0472">Membrane</keyword>
<keyword evidence="5" id="KW-0732">Signal</keyword>
<evidence type="ECO:0000259" key="11">
    <source>
        <dbReference type="Pfam" id="PF00593"/>
    </source>
</evidence>
<feature type="domain" description="TonB-dependent receptor plug" evidence="12">
    <location>
        <begin position="198"/>
        <end position="290"/>
    </location>
</feature>